<gene>
    <name evidence="1" type="ORF">EJB05_51435</name>
</gene>
<dbReference type="AlphaFoldDB" id="A0A5J9SVI4"/>
<organism evidence="1 2">
    <name type="scientific">Eragrostis curvula</name>
    <name type="common">weeping love grass</name>
    <dbReference type="NCBI Taxonomy" id="38414"/>
    <lineage>
        <taxon>Eukaryota</taxon>
        <taxon>Viridiplantae</taxon>
        <taxon>Streptophyta</taxon>
        <taxon>Embryophyta</taxon>
        <taxon>Tracheophyta</taxon>
        <taxon>Spermatophyta</taxon>
        <taxon>Magnoliopsida</taxon>
        <taxon>Liliopsida</taxon>
        <taxon>Poales</taxon>
        <taxon>Poaceae</taxon>
        <taxon>PACMAD clade</taxon>
        <taxon>Chloridoideae</taxon>
        <taxon>Eragrostideae</taxon>
        <taxon>Eragrostidinae</taxon>
        <taxon>Eragrostis</taxon>
    </lineage>
</organism>
<protein>
    <submittedName>
        <fullName evidence="1">Uncharacterized protein</fullName>
    </submittedName>
</protein>
<dbReference type="EMBL" id="RWGY01000234">
    <property type="protein sequence ID" value="TVU03043.1"/>
    <property type="molecule type" value="Genomic_DNA"/>
</dbReference>
<accession>A0A5J9SVI4</accession>
<dbReference type="Proteomes" id="UP000324897">
    <property type="component" value="Unassembled WGS sequence"/>
</dbReference>
<comment type="caution">
    <text evidence="1">The sequence shown here is derived from an EMBL/GenBank/DDBJ whole genome shotgun (WGS) entry which is preliminary data.</text>
</comment>
<sequence>MQSPITRAHARRLNLRARISLLGEVNRACTVDNHRRCGAVIAGFRIVLFGSRIDLCQVSTKWSFTRTIRKIGHHSSHQV</sequence>
<reference evidence="1 2" key="1">
    <citation type="journal article" date="2019" name="Sci. Rep.">
        <title>A high-quality genome of Eragrostis curvula grass provides insights into Poaceae evolution and supports new strategies to enhance forage quality.</title>
        <authorList>
            <person name="Carballo J."/>
            <person name="Santos B.A.C.M."/>
            <person name="Zappacosta D."/>
            <person name="Garbus I."/>
            <person name="Selva J.P."/>
            <person name="Gallo C.A."/>
            <person name="Diaz A."/>
            <person name="Albertini E."/>
            <person name="Caccamo M."/>
            <person name="Echenique V."/>
        </authorList>
    </citation>
    <scope>NUCLEOTIDE SEQUENCE [LARGE SCALE GENOMIC DNA]</scope>
    <source>
        <strain evidence="2">cv. Victoria</strain>
        <tissue evidence="1">Leaf</tissue>
    </source>
</reference>
<name>A0A5J9SVI4_9POAL</name>
<keyword evidence="2" id="KW-1185">Reference proteome</keyword>
<evidence type="ECO:0000313" key="2">
    <source>
        <dbReference type="Proteomes" id="UP000324897"/>
    </source>
</evidence>
<feature type="non-terminal residue" evidence="1">
    <location>
        <position position="79"/>
    </location>
</feature>
<dbReference type="Gramene" id="TVU03043">
    <property type="protein sequence ID" value="TVU03043"/>
    <property type="gene ID" value="EJB05_51435"/>
</dbReference>
<proteinExistence type="predicted"/>
<evidence type="ECO:0000313" key="1">
    <source>
        <dbReference type="EMBL" id="TVU03043.1"/>
    </source>
</evidence>